<dbReference type="Pfam" id="PF21419">
    <property type="entry name" value="RoxA-like_Cyt-c"/>
    <property type="match status" value="1"/>
</dbReference>
<evidence type="ECO:0000259" key="6">
    <source>
        <dbReference type="PROSITE" id="PS51007"/>
    </source>
</evidence>
<dbReference type="PANTHER" id="PTHR30600:SF9">
    <property type="entry name" value="BLR7738 PROTEIN"/>
    <property type="match status" value="1"/>
</dbReference>
<dbReference type="GO" id="GO:0009055">
    <property type="term" value="F:electron transfer activity"/>
    <property type="evidence" value="ECO:0007669"/>
    <property type="project" value="InterPro"/>
</dbReference>
<dbReference type="GO" id="GO:0004130">
    <property type="term" value="F:cytochrome-c peroxidase activity"/>
    <property type="evidence" value="ECO:0007669"/>
    <property type="project" value="TreeGrafter"/>
</dbReference>
<sequence>MDPTGAGDSESSGDPPPLGCVNPEAPWLQGYPIPREESLPGDPVIGLEALLTEDYVSCGIPWELFPIAQPLLGTYADGPSLAWREGKNAQVPVGWNVLEMKDGSELVAPNCFNCHSAEFNGELILGLGRHDADFTSDLFALMQLVPSLPALNDAGKAFNKFIQRFAVVGPASIMLTAGTNPAIEFAFILLSHRDPVTLEWLDEPIQELPEDMMIPADPPPWWHARKKASQFANGMSRGDHRGTMILASSLCTDTVAEAAVILDYFIDVVAYLESIEPPQYPYPVDEELAAAGAEVFQCHCAGCHGSYTADGENEYYPNMLIPVDVIGTDPVFANYGANEFNYLEDWFESSFFGTVTELGVTEPFHGYVAPPLDSVWASAPYFHNASVPTLELVLDSGARPTYWKRVDFDSTNYDWSALGWPFEELDHGQDQAGPFEQRNLIYDTTKPGHSNGGHEFGDALTQQERAAVLEYLKTI</sequence>
<name>A0A9X3F5A5_9BACT</name>
<dbReference type="Proteomes" id="UP001150924">
    <property type="component" value="Unassembled WGS sequence"/>
</dbReference>
<evidence type="ECO:0000256" key="1">
    <source>
        <dbReference type="ARBA" id="ARBA00022617"/>
    </source>
</evidence>
<keyword evidence="8" id="KW-1185">Reference proteome</keyword>
<evidence type="ECO:0000313" key="7">
    <source>
        <dbReference type="EMBL" id="MCY1011736.1"/>
    </source>
</evidence>
<reference evidence="7" key="1">
    <citation type="submission" date="2022-11" db="EMBL/GenBank/DDBJ databases">
        <title>Minimal conservation of predation-associated metabolite biosynthetic gene clusters underscores biosynthetic potential of Myxococcota including descriptions for ten novel species: Archangium lansinium sp. nov., Myxococcus landrumus sp. nov., Nannocystis bai.</title>
        <authorList>
            <person name="Ahearne A."/>
            <person name="Stevens C."/>
            <person name="Phillips K."/>
        </authorList>
    </citation>
    <scope>NUCLEOTIDE SEQUENCE</scope>
    <source>
        <strain evidence="7">Na p29</strain>
    </source>
</reference>
<dbReference type="GO" id="GO:0020037">
    <property type="term" value="F:heme binding"/>
    <property type="evidence" value="ECO:0007669"/>
    <property type="project" value="InterPro"/>
</dbReference>
<protein>
    <recommendedName>
        <fullName evidence="6">Cytochrome c domain-containing protein</fullName>
    </recommendedName>
</protein>
<feature type="domain" description="Cytochrome c" evidence="6">
    <location>
        <begin position="287"/>
        <end position="475"/>
    </location>
</feature>
<organism evidence="7 8">
    <name type="scientific">Nannocystis pusilla</name>
    <dbReference type="NCBI Taxonomy" id="889268"/>
    <lineage>
        <taxon>Bacteria</taxon>
        <taxon>Pseudomonadati</taxon>
        <taxon>Myxococcota</taxon>
        <taxon>Polyangia</taxon>
        <taxon>Nannocystales</taxon>
        <taxon>Nannocystaceae</taxon>
        <taxon>Nannocystis</taxon>
    </lineage>
</organism>
<feature type="region of interest" description="Disordered" evidence="5">
    <location>
        <begin position="1"/>
        <end position="21"/>
    </location>
</feature>
<dbReference type="GO" id="GO:0046872">
    <property type="term" value="F:metal ion binding"/>
    <property type="evidence" value="ECO:0007669"/>
    <property type="project" value="UniProtKB-KW"/>
</dbReference>
<evidence type="ECO:0000313" key="8">
    <source>
        <dbReference type="Proteomes" id="UP001150924"/>
    </source>
</evidence>
<evidence type="ECO:0000256" key="3">
    <source>
        <dbReference type="ARBA" id="ARBA00023004"/>
    </source>
</evidence>
<dbReference type="PROSITE" id="PS51007">
    <property type="entry name" value="CYTC"/>
    <property type="match status" value="2"/>
</dbReference>
<comment type="caution">
    <text evidence="7">The sequence shown here is derived from an EMBL/GenBank/DDBJ whole genome shotgun (WGS) entry which is preliminary data.</text>
</comment>
<dbReference type="InterPro" id="IPR051395">
    <property type="entry name" value="Cytochrome_c_Peroxidase/MauG"/>
</dbReference>
<keyword evidence="1 4" id="KW-0349">Heme</keyword>
<dbReference type="SUPFAM" id="SSF46626">
    <property type="entry name" value="Cytochrome c"/>
    <property type="match status" value="1"/>
</dbReference>
<keyword evidence="3 4" id="KW-0408">Iron</keyword>
<dbReference type="InterPro" id="IPR009056">
    <property type="entry name" value="Cyt_c-like_dom"/>
</dbReference>
<dbReference type="Gene3D" id="1.10.760.10">
    <property type="entry name" value="Cytochrome c-like domain"/>
    <property type="match status" value="1"/>
</dbReference>
<proteinExistence type="predicted"/>
<keyword evidence="2 4" id="KW-0479">Metal-binding</keyword>
<dbReference type="EMBL" id="JAPNKE010000002">
    <property type="protein sequence ID" value="MCY1011736.1"/>
    <property type="molecule type" value="Genomic_DNA"/>
</dbReference>
<gene>
    <name evidence="7" type="ORF">OV079_40530</name>
</gene>
<dbReference type="RefSeq" id="WP_267775037.1">
    <property type="nucleotide sequence ID" value="NZ_JAPNKE010000002.1"/>
</dbReference>
<dbReference type="InterPro" id="IPR036909">
    <property type="entry name" value="Cyt_c-like_dom_sf"/>
</dbReference>
<accession>A0A9X3F5A5</accession>
<dbReference type="AlphaFoldDB" id="A0A9X3F5A5"/>
<evidence type="ECO:0000256" key="4">
    <source>
        <dbReference type="PROSITE-ProRule" id="PRU00433"/>
    </source>
</evidence>
<feature type="domain" description="Cytochrome c" evidence="6">
    <location>
        <begin position="98"/>
        <end position="276"/>
    </location>
</feature>
<evidence type="ECO:0000256" key="5">
    <source>
        <dbReference type="SAM" id="MobiDB-lite"/>
    </source>
</evidence>
<dbReference type="PANTHER" id="PTHR30600">
    <property type="entry name" value="CYTOCHROME C PEROXIDASE-RELATED"/>
    <property type="match status" value="1"/>
</dbReference>
<evidence type="ECO:0000256" key="2">
    <source>
        <dbReference type="ARBA" id="ARBA00022723"/>
    </source>
</evidence>